<reference evidence="3 4" key="1">
    <citation type="submission" date="2020-08" db="EMBL/GenBank/DDBJ databases">
        <title>Cohnella phylogeny.</title>
        <authorList>
            <person name="Dunlap C."/>
        </authorList>
    </citation>
    <scope>NUCLEOTIDE SEQUENCE [LARGE SCALE GENOMIC DNA]</scope>
    <source>
        <strain evidence="3 4">DSM 25239</strain>
    </source>
</reference>
<proteinExistence type="predicted"/>
<keyword evidence="4" id="KW-1185">Reference proteome</keyword>
<evidence type="ECO:0000256" key="2">
    <source>
        <dbReference type="SAM" id="SignalP"/>
    </source>
</evidence>
<dbReference type="Proteomes" id="UP000553776">
    <property type="component" value="Unassembled WGS sequence"/>
</dbReference>
<evidence type="ECO:0008006" key="5">
    <source>
        <dbReference type="Google" id="ProtNLM"/>
    </source>
</evidence>
<name>A0A841U6D4_9BACL</name>
<dbReference type="RefSeq" id="WP_185137585.1">
    <property type="nucleotide sequence ID" value="NZ_JACJVR010000076.1"/>
</dbReference>
<feature type="region of interest" description="Disordered" evidence="1">
    <location>
        <begin position="1216"/>
        <end position="1236"/>
    </location>
</feature>
<accession>A0A841U6D4</accession>
<feature type="signal peptide" evidence="2">
    <location>
        <begin position="1"/>
        <end position="27"/>
    </location>
</feature>
<keyword evidence="2" id="KW-0732">Signal</keyword>
<sequence length="1514" mass="156299">MKWSRKAAACVMSASLAAGLLPAAAGAAEGSGPEAGGQSPVSAYFFDENEEKGFIEGDIRWTAPEDDSEVESYVLTFQDKAGKDLDKIAEVENDGSHDYRYELPETALAADMKRVAVYSKLDDGSLVGPATSKVWDNPDGLVMITSFMDADPAPNSFSGTLKWEPLANADITGYEVWLLKGHERYERLTSVAKGARTEYKFPDHYSFPEGVDGIGVFAIDYEGMPIDYIYDGEFDFINNQSAIVDQAPDVVNPAPADVPPPVMSAIYDFDAAKGKIAGWISLFSYGGGYESVDSFTLYFGNKTNPKIQKLADVRIVDFNLIYLDSTAIPTGADRFTAYSNTSAGQSAEHYESFIWDSPAAATNPTIDNTDPDEGQIGGKLTWGNPDTTTKIAAYKIGWQIDKTYDFVKLGQVERKDANEFAVPANTAIPANALGLAIVSINEEGQEGDYALIPVSDLKPGTVPTTPAPDASRIAVQNNAGKADSVTVTGLKAGDVVKAYASPDSAEAIGTAAVANGQTSAVVTVDQLGTGAGSVYVTLTSKDDQGKPMKESLRTKKDYAAEPPAQPAPLNPNQITIENNMGDVQDTVKVTGLLAGDQISVYRQAEGGTPVGNAVVKPGKTEVELIYGQLGIEAGTLYVSLKRGDVETPRTAKTYAAEAIVPPAAASIRIVNNPAGTADTVQVSGLQTGDSVKVFNLPNGGQLLGSANAVASTKTATVTIDQLGEAGGTVYVAIRRGGADSSRTAKEFGAEAPAEPNPPAANQIAVANEREGTPDKVKVTGLLAGDTVKVYAAATGGTAFGSATVAPGATEATVSIAQLGKTAGTVYVSLTRGGVESRQRTAKAYAAEPADPAGELSADQVKITNKRPREQDVVLVTGLKTGDVIKLYKDNKTSTRPMATSSAVAAGADSVTVNVSQLGAAAGKLYVSLTRGKTESARVEVAYAAEPPPPPAAPAAATITVTNSLGRPDTVTVNRLVAGYTVNVYAQATGGAPLKSGTAGTGQTEATLSIDQLSVGAGTVYVSLTRGGQESARTAKPYSAEPPAKLDPGAIVVQNNQGRTTDIAKVTVGGSLQVGDVVKVYKNANDPASRAIGTSSAVRRTDQAVTITLKPLGEAEGSVYVSIVRGRLPESERVKVDYGAEPPAAPAARAISVVNELGRPDKVTVTGLLNGDVAKVYRDAAGGAAIGSAAAAGGTATVAVEQLGAASGTIYVTISRDGRESNPRTAKPYDSEPPEPPAAQTIRIVNNQGNSSDTVVVGGLLTGDVVKVYKDAQTTRAIASSRAVGKNDGGAATVSLKLPTKDAGSVFLSISRGRKESARTEAAYGAEPPAAPPERTIEIVNRYKEGDTVSVKGLLAGDGIKIYASANSAEALGSGTVGTGSDTAQAAVALPGSAAGKVYVSVVRGGLESSRTAKNYTAEPSAPFDPARISGWTNAGGKVGFAIDVRGLAQGTVLKIYKDAGKKKLAKSVTVGRNGDPIAVSLTQLSADGGTLYITQTSRGQPESAVAEIAYPGKG</sequence>
<evidence type="ECO:0000313" key="4">
    <source>
        <dbReference type="Proteomes" id="UP000553776"/>
    </source>
</evidence>
<dbReference type="EMBL" id="JACJVR010000076">
    <property type="protein sequence ID" value="MBB6693601.1"/>
    <property type="molecule type" value="Genomic_DNA"/>
</dbReference>
<protein>
    <recommendedName>
        <fullName evidence="5">S-layer family protein</fullName>
    </recommendedName>
</protein>
<feature type="compositionally biased region" description="Basic and acidic residues" evidence="1">
    <location>
        <begin position="1216"/>
        <end position="1229"/>
    </location>
</feature>
<feature type="chain" id="PRO_5032622781" description="S-layer family protein" evidence="2">
    <location>
        <begin position="28"/>
        <end position="1514"/>
    </location>
</feature>
<organism evidence="3 4">
    <name type="scientific">Cohnella xylanilytica</name>
    <dbReference type="NCBI Taxonomy" id="557555"/>
    <lineage>
        <taxon>Bacteria</taxon>
        <taxon>Bacillati</taxon>
        <taxon>Bacillota</taxon>
        <taxon>Bacilli</taxon>
        <taxon>Bacillales</taxon>
        <taxon>Paenibacillaceae</taxon>
        <taxon>Cohnella</taxon>
    </lineage>
</organism>
<gene>
    <name evidence="3" type="ORF">H7B90_19590</name>
</gene>
<evidence type="ECO:0000256" key="1">
    <source>
        <dbReference type="SAM" id="MobiDB-lite"/>
    </source>
</evidence>
<evidence type="ECO:0000313" key="3">
    <source>
        <dbReference type="EMBL" id="MBB6693601.1"/>
    </source>
</evidence>
<comment type="caution">
    <text evidence="3">The sequence shown here is derived from an EMBL/GenBank/DDBJ whole genome shotgun (WGS) entry which is preliminary data.</text>
</comment>